<dbReference type="Pfam" id="PF13177">
    <property type="entry name" value="DNA_pol3_delta2"/>
    <property type="match status" value="1"/>
</dbReference>
<proteinExistence type="predicted"/>
<dbReference type="NCBIfam" id="TIGR00678">
    <property type="entry name" value="holB"/>
    <property type="match status" value="1"/>
</dbReference>
<dbReference type="PANTHER" id="PTHR11669:SF8">
    <property type="entry name" value="DNA POLYMERASE III SUBUNIT DELTA"/>
    <property type="match status" value="1"/>
</dbReference>
<dbReference type="EC" id="2.7.7.7" evidence="2"/>
<dbReference type="SUPFAM" id="SSF52540">
    <property type="entry name" value="P-loop containing nucleoside triphosphate hydrolases"/>
    <property type="match status" value="1"/>
</dbReference>
<dbReference type="PANTHER" id="PTHR11669">
    <property type="entry name" value="REPLICATION FACTOR C / DNA POLYMERASE III GAMMA-TAU SUBUNIT"/>
    <property type="match status" value="1"/>
</dbReference>
<dbReference type="GO" id="GO:0006261">
    <property type="term" value="P:DNA-templated DNA replication"/>
    <property type="evidence" value="ECO:0007669"/>
    <property type="project" value="TreeGrafter"/>
</dbReference>
<accession>A0A0M4MCG3</accession>
<dbReference type="GO" id="GO:0003887">
    <property type="term" value="F:DNA-directed DNA polymerase activity"/>
    <property type="evidence" value="ECO:0007669"/>
    <property type="project" value="UniProtKB-EC"/>
</dbReference>
<reference evidence="2 3" key="1">
    <citation type="journal article" date="2015" name="Genome Announc.">
        <title>Complete Genome Sequences for Two Strains of a Novel Fastidious, Partially Acid-Fast, Gram-Positive Corynebacterineae Bacterium, Derived from Human Clinical Samples.</title>
        <authorList>
            <person name="Nicholson A.C."/>
            <person name="Bell M."/>
            <person name="Humrighouse B.W."/>
            <person name="McQuiston J.R."/>
        </authorList>
    </citation>
    <scope>NUCLEOTIDE SEQUENCE [LARGE SCALE GENOMIC DNA]</scope>
    <source>
        <strain evidence="2 3">X1698</strain>
    </source>
</reference>
<dbReference type="PATRIC" id="fig|1562462.4.peg.1201"/>
<name>A0A0M4MCG3_9ACTN</name>
<dbReference type="InterPro" id="IPR003593">
    <property type="entry name" value="AAA+_ATPase"/>
</dbReference>
<sequence>MSVFDRLAGQEDVVAQLQAAAAAARQMVADTAENTSSPAENGYSGDGDGLAWAKMTHAWLFTGPPGSGRSISARCFAAALQCESAQGPGCGECEVCRAVMEDRHPDVTVVRPEGLTISVKEIRGIVARASTFPATGRWQVVIIEDADRLTEQAGNALLKAVEEPPSHTVFILCAPSDDPQDIMLTLRSRTRHIYVRMPSTEAVAQLLERYGASQEQARWSAAVSGAHIGRARALLNSEDARNRRRRVLELGQATAQPGHGYDLAVQMVQDARAAAAAANKVLSEGETEELRTALGAGGTGKGAAGALRGSAGALKELADAQKRRETRMVRDSVDLSLTDLATFYRDALVQATGARVQPVHVDARRVTATMGQTFSSEALLRCIDAVMAARVEIGQNVKPEVAVGGMVARISMALAASPR</sequence>
<evidence type="ECO:0000313" key="3">
    <source>
        <dbReference type="Proteomes" id="UP000068137"/>
    </source>
</evidence>
<organism evidence="2 3">
    <name type="scientific">Lawsonella clevelandensis</name>
    <dbReference type="NCBI Taxonomy" id="1528099"/>
    <lineage>
        <taxon>Bacteria</taxon>
        <taxon>Bacillati</taxon>
        <taxon>Actinomycetota</taxon>
        <taxon>Actinomycetes</taxon>
        <taxon>Mycobacteriales</taxon>
        <taxon>Lawsonellaceae</taxon>
        <taxon>Lawsonella</taxon>
    </lineage>
</organism>
<dbReference type="Gene3D" id="3.40.50.300">
    <property type="entry name" value="P-loop containing nucleotide triphosphate hydrolases"/>
    <property type="match status" value="1"/>
</dbReference>
<dbReference type="AlphaFoldDB" id="A0A0M4MCG3"/>
<dbReference type="GO" id="GO:0008408">
    <property type="term" value="F:3'-5' exonuclease activity"/>
    <property type="evidence" value="ECO:0007669"/>
    <property type="project" value="InterPro"/>
</dbReference>
<dbReference type="EMBL" id="CP012390">
    <property type="protein sequence ID" value="ALE19183.1"/>
    <property type="molecule type" value="Genomic_DNA"/>
</dbReference>
<dbReference type="InterPro" id="IPR050238">
    <property type="entry name" value="DNA_Rep/Repair_Clamp_Loader"/>
</dbReference>
<feature type="domain" description="AAA+ ATPase" evidence="1">
    <location>
        <begin position="55"/>
        <end position="198"/>
    </location>
</feature>
<keyword evidence="2" id="KW-0548">Nucleotidyltransferase</keyword>
<keyword evidence="2" id="KW-0808">Transferase</keyword>
<dbReference type="SMART" id="SM00382">
    <property type="entry name" value="AAA"/>
    <property type="match status" value="1"/>
</dbReference>
<dbReference type="OrthoDB" id="9809531at2"/>
<evidence type="ECO:0000259" key="1">
    <source>
        <dbReference type="SMART" id="SM00382"/>
    </source>
</evidence>
<dbReference type="Proteomes" id="UP000068137">
    <property type="component" value="Chromosome"/>
</dbReference>
<dbReference type="NCBIfam" id="NF005926">
    <property type="entry name" value="PRK07940.1"/>
    <property type="match status" value="1"/>
</dbReference>
<dbReference type="STRING" id="1528099.AL705_05825"/>
<dbReference type="RefSeq" id="WP_053962210.1">
    <property type="nucleotide sequence ID" value="NZ_CP012390.1"/>
</dbReference>
<dbReference type="InterPro" id="IPR027417">
    <property type="entry name" value="P-loop_NTPase"/>
</dbReference>
<dbReference type="InterPro" id="IPR004622">
    <property type="entry name" value="DNA_pol_HolB"/>
</dbReference>
<dbReference type="KEGG" id="cbq:AL705_05825"/>
<gene>
    <name evidence="2" type="ORF">AL705_05825</name>
</gene>
<protein>
    <submittedName>
        <fullName evidence="2">DNA polymerase III subunit delta</fullName>
        <ecNumber evidence="2">2.7.7.7</ecNumber>
    </submittedName>
</protein>
<evidence type="ECO:0000313" key="2">
    <source>
        <dbReference type="EMBL" id="ALE19183.1"/>
    </source>
</evidence>